<dbReference type="NCBIfam" id="TIGR01891">
    <property type="entry name" value="amidohydrolases"/>
    <property type="match status" value="1"/>
</dbReference>
<reference evidence="3" key="2">
    <citation type="journal article" date="2021" name="PeerJ">
        <title>Extensive microbial diversity within the chicken gut microbiome revealed by metagenomics and culture.</title>
        <authorList>
            <person name="Gilroy R."/>
            <person name="Ravi A."/>
            <person name="Getino M."/>
            <person name="Pursley I."/>
            <person name="Horton D.L."/>
            <person name="Alikhan N.F."/>
            <person name="Baker D."/>
            <person name="Gharbi K."/>
            <person name="Hall N."/>
            <person name="Watson M."/>
            <person name="Adriaenssens E.M."/>
            <person name="Foster-Nyarko E."/>
            <person name="Jarju S."/>
            <person name="Secka A."/>
            <person name="Antonio M."/>
            <person name="Oren A."/>
            <person name="Chaudhuri R.R."/>
            <person name="La Ragione R."/>
            <person name="Hildebrand F."/>
            <person name="Pallen M.J."/>
        </authorList>
    </citation>
    <scope>NUCLEOTIDE SEQUENCE</scope>
    <source>
        <strain evidence="3">ChiW13-3771</strain>
    </source>
</reference>
<evidence type="ECO:0000256" key="1">
    <source>
        <dbReference type="PIRSR" id="PIRSR005962-1"/>
    </source>
</evidence>
<dbReference type="GO" id="GO:0016787">
    <property type="term" value="F:hydrolase activity"/>
    <property type="evidence" value="ECO:0007669"/>
    <property type="project" value="InterPro"/>
</dbReference>
<dbReference type="SUPFAM" id="SSF55031">
    <property type="entry name" value="Bacterial exopeptidase dimerisation domain"/>
    <property type="match status" value="1"/>
</dbReference>
<dbReference type="Pfam" id="PF07687">
    <property type="entry name" value="M20_dimer"/>
    <property type="match status" value="1"/>
</dbReference>
<dbReference type="PANTHER" id="PTHR11014">
    <property type="entry name" value="PEPTIDASE M20 FAMILY MEMBER"/>
    <property type="match status" value="1"/>
</dbReference>
<comment type="caution">
    <text evidence="3">The sequence shown here is derived from an EMBL/GenBank/DDBJ whole genome shotgun (WGS) entry which is preliminary data.</text>
</comment>
<protein>
    <submittedName>
        <fullName evidence="3">Amidohydrolase</fullName>
    </submittedName>
</protein>
<comment type="cofactor">
    <cofactor evidence="1">
        <name>Mn(2+)</name>
        <dbReference type="ChEBI" id="CHEBI:29035"/>
    </cofactor>
    <text evidence="1">The Mn(2+) ion enhances activity.</text>
</comment>
<proteinExistence type="predicted"/>
<dbReference type="Pfam" id="PF01546">
    <property type="entry name" value="Peptidase_M20"/>
    <property type="match status" value="1"/>
</dbReference>
<evidence type="ECO:0000259" key="2">
    <source>
        <dbReference type="Pfam" id="PF07687"/>
    </source>
</evidence>
<feature type="domain" description="Peptidase M20 dimerisation" evidence="2">
    <location>
        <begin position="203"/>
        <end position="297"/>
    </location>
</feature>
<dbReference type="EMBL" id="DVHN01000051">
    <property type="protein sequence ID" value="HIR88202.1"/>
    <property type="molecule type" value="Genomic_DNA"/>
</dbReference>
<feature type="binding site" evidence="1">
    <location>
        <position position="121"/>
    </location>
    <ligand>
        <name>Mn(2+)</name>
        <dbReference type="ChEBI" id="CHEBI:29035"/>
        <label>2</label>
    </ligand>
</feature>
<reference evidence="3" key="1">
    <citation type="submission" date="2020-10" db="EMBL/GenBank/DDBJ databases">
        <authorList>
            <person name="Gilroy R."/>
        </authorList>
    </citation>
    <scope>NUCLEOTIDE SEQUENCE</scope>
    <source>
        <strain evidence="3">ChiW13-3771</strain>
    </source>
</reference>
<feature type="binding site" evidence="1">
    <location>
        <position position="119"/>
    </location>
    <ligand>
        <name>Mn(2+)</name>
        <dbReference type="ChEBI" id="CHEBI:29035"/>
        <label>2</label>
    </ligand>
</feature>
<feature type="binding site" evidence="1">
    <location>
        <position position="155"/>
    </location>
    <ligand>
        <name>Mn(2+)</name>
        <dbReference type="ChEBI" id="CHEBI:29035"/>
        <label>2</label>
    </ligand>
</feature>
<dbReference type="PIRSF" id="PIRSF005962">
    <property type="entry name" value="Pept_M20D_amidohydro"/>
    <property type="match status" value="1"/>
</dbReference>
<evidence type="ECO:0000313" key="4">
    <source>
        <dbReference type="Proteomes" id="UP000824201"/>
    </source>
</evidence>
<organism evidence="3 4">
    <name type="scientific">Candidatus Fimimorpha faecalis</name>
    <dbReference type="NCBI Taxonomy" id="2840824"/>
    <lineage>
        <taxon>Bacteria</taxon>
        <taxon>Bacillati</taxon>
        <taxon>Bacillota</taxon>
        <taxon>Clostridia</taxon>
        <taxon>Eubacteriales</taxon>
        <taxon>Candidatus Fimimorpha</taxon>
    </lineage>
</organism>
<dbReference type="CDD" id="cd03886">
    <property type="entry name" value="M20_Acy1"/>
    <property type="match status" value="1"/>
</dbReference>
<dbReference type="InterPro" id="IPR036264">
    <property type="entry name" value="Bact_exopeptidase_dim_dom"/>
</dbReference>
<feature type="binding site" evidence="1">
    <location>
        <position position="181"/>
    </location>
    <ligand>
        <name>Mn(2+)</name>
        <dbReference type="ChEBI" id="CHEBI:29035"/>
        <label>2</label>
    </ligand>
</feature>
<dbReference type="PANTHER" id="PTHR11014:SF63">
    <property type="entry name" value="METALLOPEPTIDASE, PUTATIVE (AFU_ORTHOLOGUE AFUA_6G09600)-RELATED"/>
    <property type="match status" value="1"/>
</dbReference>
<dbReference type="InterPro" id="IPR017439">
    <property type="entry name" value="Amidohydrolase"/>
</dbReference>
<dbReference type="InterPro" id="IPR002933">
    <property type="entry name" value="Peptidase_M20"/>
</dbReference>
<accession>A0A9D1JCN4</accession>
<dbReference type="Gene3D" id="3.40.630.10">
    <property type="entry name" value="Zn peptidases"/>
    <property type="match status" value="1"/>
</dbReference>
<dbReference type="InterPro" id="IPR011650">
    <property type="entry name" value="Peptidase_M20_dimer"/>
</dbReference>
<sequence length="409" mass="45211">MKEIRKKAEALKEQMIKDRRYLHQIPELGMDLPQTSAYIKKRLDEMGIMWQDCGCDMPEKLTKDFMEAGFPEMKKVTGITAVIGTGKPCILLRADMDALPIQEENDLPFASKNGCGHMCGHDSHAAMLLGAAAILKSMESELCGTVKLMFQPGEETGAGARLMVQSGVLKNPDVDAALGIHIHSNKPVGEVTYSKGINSASLDTYIVKIKGQGGHSSQPQLCIDPLMIMNQVYQAVNLLVTRETDPQAMVALTCGVAKGGTAVNIIPEKAEVHIGVRTLNREARNHLKQRIPELVDYYVKAWRGEYELTRFETPSTYSDEAFCEQLLPFVEEVVGKQNVRIQPPMQGTEDFGYVTEQVPGMYLCLGDGEVGAPPLHNAKMMLREEAFTKGAALYANCAVEWLKKHHCKE</sequence>
<keyword evidence="1" id="KW-0464">Manganese</keyword>
<dbReference type="AlphaFoldDB" id="A0A9D1JCN4"/>
<keyword evidence="1" id="KW-0479">Metal-binding</keyword>
<dbReference type="Gene3D" id="3.30.70.360">
    <property type="match status" value="1"/>
</dbReference>
<gene>
    <name evidence="3" type="ORF">IAC96_04550</name>
</gene>
<feature type="binding site" evidence="1">
    <location>
        <position position="376"/>
    </location>
    <ligand>
        <name>Mn(2+)</name>
        <dbReference type="ChEBI" id="CHEBI:29035"/>
        <label>2</label>
    </ligand>
</feature>
<dbReference type="GO" id="GO:0046872">
    <property type="term" value="F:metal ion binding"/>
    <property type="evidence" value="ECO:0007669"/>
    <property type="project" value="UniProtKB-KW"/>
</dbReference>
<dbReference type="Proteomes" id="UP000824201">
    <property type="component" value="Unassembled WGS sequence"/>
</dbReference>
<name>A0A9D1JCN4_9FIRM</name>
<evidence type="ECO:0000313" key="3">
    <source>
        <dbReference type="EMBL" id="HIR88202.1"/>
    </source>
</evidence>
<dbReference type="SUPFAM" id="SSF53187">
    <property type="entry name" value="Zn-dependent exopeptidases"/>
    <property type="match status" value="1"/>
</dbReference>